<evidence type="ECO:0000313" key="1">
    <source>
        <dbReference type="EMBL" id="KIO02355.1"/>
    </source>
</evidence>
<reference evidence="1 2" key="1">
    <citation type="submission" date="2014-04" db="EMBL/GenBank/DDBJ databases">
        <authorList>
            <consortium name="DOE Joint Genome Institute"/>
            <person name="Kuo A."/>
            <person name="Kohler A."/>
            <person name="Costa M.D."/>
            <person name="Nagy L.G."/>
            <person name="Floudas D."/>
            <person name="Copeland A."/>
            <person name="Barry K.W."/>
            <person name="Cichocki N."/>
            <person name="Veneault-Fourrey C."/>
            <person name="LaButti K."/>
            <person name="Lindquist E.A."/>
            <person name="Lipzen A."/>
            <person name="Lundell T."/>
            <person name="Morin E."/>
            <person name="Murat C."/>
            <person name="Sun H."/>
            <person name="Tunlid A."/>
            <person name="Henrissat B."/>
            <person name="Grigoriev I.V."/>
            <person name="Hibbett D.S."/>
            <person name="Martin F."/>
            <person name="Nordberg H.P."/>
            <person name="Cantor M.N."/>
            <person name="Hua S.X."/>
        </authorList>
    </citation>
    <scope>NUCLEOTIDE SEQUENCE [LARGE SCALE GENOMIC DNA]</scope>
    <source>
        <strain evidence="1 2">Marx 270</strain>
    </source>
</reference>
<protein>
    <submittedName>
        <fullName evidence="1">Uncharacterized protein</fullName>
    </submittedName>
</protein>
<name>A0A0C3NNC6_PISTI</name>
<accession>A0A0C3NNC6</accession>
<evidence type="ECO:0000313" key="2">
    <source>
        <dbReference type="Proteomes" id="UP000054217"/>
    </source>
</evidence>
<dbReference type="AlphaFoldDB" id="A0A0C3NNC6"/>
<sequence length="58" mass="6783">MPGSQLRPWIITILIETDNPTDHFRRTLRAYSKYLLISTDCRGTFINGENVLRSLREC</sequence>
<organism evidence="1 2">
    <name type="scientific">Pisolithus tinctorius Marx 270</name>
    <dbReference type="NCBI Taxonomy" id="870435"/>
    <lineage>
        <taxon>Eukaryota</taxon>
        <taxon>Fungi</taxon>
        <taxon>Dikarya</taxon>
        <taxon>Basidiomycota</taxon>
        <taxon>Agaricomycotina</taxon>
        <taxon>Agaricomycetes</taxon>
        <taxon>Agaricomycetidae</taxon>
        <taxon>Boletales</taxon>
        <taxon>Sclerodermatineae</taxon>
        <taxon>Pisolithaceae</taxon>
        <taxon>Pisolithus</taxon>
    </lineage>
</organism>
<dbReference type="EMBL" id="KN831982">
    <property type="protein sequence ID" value="KIO02355.1"/>
    <property type="molecule type" value="Genomic_DNA"/>
</dbReference>
<gene>
    <name evidence="1" type="ORF">M404DRAFT_1002373</name>
</gene>
<dbReference type="Proteomes" id="UP000054217">
    <property type="component" value="Unassembled WGS sequence"/>
</dbReference>
<feature type="non-terminal residue" evidence="1">
    <location>
        <position position="58"/>
    </location>
</feature>
<dbReference type="InParanoid" id="A0A0C3NNC6"/>
<dbReference type="HOGENOM" id="CLU_2984660_0_0_1"/>
<keyword evidence="2" id="KW-1185">Reference proteome</keyword>
<reference evidence="2" key="2">
    <citation type="submission" date="2015-01" db="EMBL/GenBank/DDBJ databases">
        <title>Evolutionary Origins and Diversification of the Mycorrhizal Mutualists.</title>
        <authorList>
            <consortium name="DOE Joint Genome Institute"/>
            <consortium name="Mycorrhizal Genomics Consortium"/>
            <person name="Kohler A."/>
            <person name="Kuo A."/>
            <person name="Nagy L.G."/>
            <person name="Floudas D."/>
            <person name="Copeland A."/>
            <person name="Barry K.W."/>
            <person name="Cichocki N."/>
            <person name="Veneault-Fourrey C."/>
            <person name="LaButti K."/>
            <person name="Lindquist E.A."/>
            <person name="Lipzen A."/>
            <person name="Lundell T."/>
            <person name="Morin E."/>
            <person name="Murat C."/>
            <person name="Riley R."/>
            <person name="Ohm R."/>
            <person name="Sun H."/>
            <person name="Tunlid A."/>
            <person name="Henrissat B."/>
            <person name="Grigoriev I.V."/>
            <person name="Hibbett D.S."/>
            <person name="Martin F."/>
        </authorList>
    </citation>
    <scope>NUCLEOTIDE SEQUENCE [LARGE SCALE GENOMIC DNA]</scope>
    <source>
        <strain evidence="2">Marx 270</strain>
    </source>
</reference>
<proteinExistence type="predicted"/>